<proteinExistence type="predicted"/>
<dbReference type="SUPFAM" id="SSF158472">
    <property type="entry name" value="HAMP domain-like"/>
    <property type="match status" value="1"/>
</dbReference>
<dbReference type="InterPro" id="IPR005467">
    <property type="entry name" value="His_kinase_dom"/>
</dbReference>
<evidence type="ECO:0000256" key="2">
    <source>
        <dbReference type="ARBA" id="ARBA00004236"/>
    </source>
</evidence>
<evidence type="ECO:0000256" key="10">
    <source>
        <dbReference type="ARBA" id="ARBA00023136"/>
    </source>
</evidence>
<evidence type="ECO:0000256" key="7">
    <source>
        <dbReference type="ARBA" id="ARBA00022777"/>
    </source>
</evidence>
<accession>A0ABZ0VC90</accession>
<dbReference type="Pfam" id="PF00672">
    <property type="entry name" value="HAMP"/>
    <property type="match status" value="1"/>
</dbReference>
<evidence type="ECO:0000256" key="6">
    <source>
        <dbReference type="ARBA" id="ARBA00022692"/>
    </source>
</evidence>
<keyword evidence="5" id="KW-0808">Transferase</keyword>
<dbReference type="SMART" id="SM00387">
    <property type="entry name" value="HATPase_c"/>
    <property type="match status" value="1"/>
</dbReference>
<keyword evidence="8 12" id="KW-1133">Transmembrane helix</keyword>
<dbReference type="CDD" id="cd06225">
    <property type="entry name" value="HAMP"/>
    <property type="match status" value="1"/>
</dbReference>
<evidence type="ECO:0000259" key="14">
    <source>
        <dbReference type="PROSITE" id="PS50885"/>
    </source>
</evidence>
<dbReference type="SUPFAM" id="SSF47384">
    <property type="entry name" value="Homodimeric domain of signal transducing histidine kinase"/>
    <property type="match status" value="1"/>
</dbReference>
<feature type="compositionally biased region" description="Low complexity" evidence="11">
    <location>
        <begin position="497"/>
        <end position="509"/>
    </location>
</feature>
<reference evidence="15 16" key="1">
    <citation type="submission" date="2023-06" db="EMBL/GenBank/DDBJ databases">
        <title>Rock-solubilizing bacteria, Microbacterium invictum, promotes re-establishment of vegetation in rocky wasteland by accelerating rock bio-weathering and reshaping soil bacterial community.</title>
        <authorList>
            <person name="Liu C."/>
        </authorList>
    </citation>
    <scope>NUCLEOTIDE SEQUENCE [LARGE SCALE GENOMIC DNA]</scope>
    <source>
        <strain evidence="15 16">X-18</strain>
    </source>
</reference>
<dbReference type="PANTHER" id="PTHR45436:SF5">
    <property type="entry name" value="SENSOR HISTIDINE KINASE TRCS"/>
    <property type="match status" value="1"/>
</dbReference>
<dbReference type="Gene3D" id="6.10.340.10">
    <property type="match status" value="1"/>
</dbReference>
<dbReference type="InterPro" id="IPR036890">
    <property type="entry name" value="HATPase_C_sf"/>
</dbReference>
<dbReference type="PROSITE" id="PS50109">
    <property type="entry name" value="HIS_KIN"/>
    <property type="match status" value="1"/>
</dbReference>
<evidence type="ECO:0000313" key="15">
    <source>
        <dbReference type="EMBL" id="WQB71247.1"/>
    </source>
</evidence>
<dbReference type="InterPro" id="IPR003594">
    <property type="entry name" value="HATPase_dom"/>
</dbReference>
<organism evidence="15 16">
    <name type="scientific">Microbacterium invictum</name>
    <dbReference type="NCBI Taxonomy" id="515415"/>
    <lineage>
        <taxon>Bacteria</taxon>
        <taxon>Bacillati</taxon>
        <taxon>Actinomycetota</taxon>
        <taxon>Actinomycetes</taxon>
        <taxon>Micrococcales</taxon>
        <taxon>Microbacteriaceae</taxon>
        <taxon>Microbacterium</taxon>
    </lineage>
</organism>
<evidence type="ECO:0000256" key="11">
    <source>
        <dbReference type="SAM" id="MobiDB-lite"/>
    </source>
</evidence>
<dbReference type="SMART" id="SM00304">
    <property type="entry name" value="HAMP"/>
    <property type="match status" value="1"/>
</dbReference>
<sequence length="521" mass="54529">MTTDPRAPRRRRPVMSVRARIILVITLVAGLGMVVVGAAVYLEERGRILRQVDDLLNANLEAARFLVEQGDADTATWASTENALAAVVQRAAPDDNTGVMGLVAGEPRLVPGVPMDVDLRDAAGFVAHVNDVTANGSPYIGTYAEDGVTWRFLATPIAVAVDGGAVAGDAEEAVFVIAYDLDAELAEIDAAARVWIIASTITLVVIGAVAALVTGRLLRPLRQMRETAERVSAQSLSERLPVSGRDDVSELARTMNDMLDRLDQALDSQRRLLSDVGHELKTPITIVRGYLEVVDPDSPTDVRETRDLAVDELERMSRLVQDLAATAALHGPAPVKPVPLDAADLMHQIARKAEGIAGATVETAGFAEVVAPLDAARVTQAVLQLAQNAVTHGGGRLVLSSRRLGDQLEISVRDFGPGVPDDEKSVVFDRFHRGAASAERAGSGLGLNIVQVIARAHGGRVRVEDAAGGGALFVMTLPTVDAGAARQIIPPRPPLPAWAGAASTAAPGSSGPGSSGAGASV</sequence>
<dbReference type="CDD" id="cd00075">
    <property type="entry name" value="HATPase"/>
    <property type="match status" value="1"/>
</dbReference>
<dbReference type="PROSITE" id="PS50885">
    <property type="entry name" value="HAMP"/>
    <property type="match status" value="1"/>
</dbReference>
<evidence type="ECO:0000256" key="4">
    <source>
        <dbReference type="ARBA" id="ARBA00022553"/>
    </source>
</evidence>
<dbReference type="PRINTS" id="PR00344">
    <property type="entry name" value="BCTRLSENSOR"/>
</dbReference>
<dbReference type="Gene3D" id="3.30.565.10">
    <property type="entry name" value="Histidine kinase-like ATPase, C-terminal domain"/>
    <property type="match status" value="1"/>
</dbReference>
<evidence type="ECO:0000256" key="5">
    <source>
        <dbReference type="ARBA" id="ARBA00022679"/>
    </source>
</evidence>
<dbReference type="InterPro" id="IPR004358">
    <property type="entry name" value="Sig_transdc_His_kin-like_C"/>
</dbReference>
<evidence type="ECO:0000259" key="13">
    <source>
        <dbReference type="PROSITE" id="PS50109"/>
    </source>
</evidence>
<keyword evidence="15" id="KW-0547">Nucleotide-binding</keyword>
<dbReference type="RefSeq" id="WP_322411365.1">
    <property type="nucleotide sequence ID" value="NZ_CP139779.1"/>
</dbReference>
<dbReference type="PANTHER" id="PTHR45436">
    <property type="entry name" value="SENSOR HISTIDINE KINASE YKOH"/>
    <property type="match status" value="1"/>
</dbReference>
<comment type="catalytic activity">
    <reaction evidence="1">
        <text>ATP + protein L-histidine = ADP + protein N-phospho-L-histidine.</text>
        <dbReference type="EC" id="2.7.13.3"/>
    </reaction>
</comment>
<protein>
    <recommendedName>
        <fullName evidence="3">histidine kinase</fullName>
        <ecNumber evidence="3">2.7.13.3</ecNumber>
    </recommendedName>
</protein>
<evidence type="ECO:0000256" key="9">
    <source>
        <dbReference type="ARBA" id="ARBA00023012"/>
    </source>
</evidence>
<feature type="transmembrane region" description="Helical" evidence="12">
    <location>
        <begin position="21"/>
        <end position="42"/>
    </location>
</feature>
<feature type="domain" description="Histidine kinase" evidence="13">
    <location>
        <begin position="275"/>
        <end position="481"/>
    </location>
</feature>
<dbReference type="SUPFAM" id="SSF55874">
    <property type="entry name" value="ATPase domain of HSP90 chaperone/DNA topoisomerase II/histidine kinase"/>
    <property type="match status" value="1"/>
</dbReference>
<dbReference type="CDD" id="cd00082">
    <property type="entry name" value="HisKA"/>
    <property type="match status" value="1"/>
</dbReference>
<dbReference type="InterPro" id="IPR003661">
    <property type="entry name" value="HisK_dim/P_dom"/>
</dbReference>
<feature type="domain" description="HAMP" evidence="14">
    <location>
        <begin position="215"/>
        <end position="267"/>
    </location>
</feature>
<keyword evidence="7" id="KW-0418">Kinase</keyword>
<dbReference type="Proteomes" id="UP001324533">
    <property type="component" value="Chromosome"/>
</dbReference>
<dbReference type="EMBL" id="CP139779">
    <property type="protein sequence ID" value="WQB71247.1"/>
    <property type="molecule type" value="Genomic_DNA"/>
</dbReference>
<evidence type="ECO:0000256" key="12">
    <source>
        <dbReference type="SAM" id="Phobius"/>
    </source>
</evidence>
<keyword evidence="10 12" id="KW-0472">Membrane</keyword>
<dbReference type="GO" id="GO:0005524">
    <property type="term" value="F:ATP binding"/>
    <property type="evidence" value="ECO:0007669"/>
    <property type="project" value="UniProtKB-KW"/>
</dbReference>
<gene>
    <name evidence="15" type="ORF">T9R20_04565</name>
</gene>
<comment type="subcellular location">
    <subcellularLocation>
        <location evidence="2">Cell membrane</location>
    </subcellularLocation>
</comment>
<dbReference type="InterPro" id="IPR003660">
    <property type="entry name" value="HAMP_dom"/>
</dbReference>
<evidence type="ECO:0000256" key="1">
    <source>
        <dbReference type="ARBA" id="ARBA00000085"/>
    </source>
</evidence>
<evidence type="ECO:0000313" key="16">
    <source>
        <dbReference type="Proteomes" id="UP001324533"/>
    </source>
</evidence>
<keyword evidence="6 12" id="KW-0812">Transmembrane</keyword>
<dbReference type="Pfam" id="PF00512">
    <property type="entry name" value="HisKA"/>
    <property type="match status" value="1"/>
</dbReference>
<dbReference type="InterPro" id="IPR050428">
    <property type="entry name" value="TCS_sensor_his_kinase"/>
</dbReference>
<name>A0ABZ0VC90_9MICO</name>
<feature type="compositionally biased region" description="Gly residues" evidence="11">
    <location>
        <begin position="510"/>
        <end position="521"/>
    </location>
</feature>
<dbReference type="InterPro" id="IPR036097">
    <property type="entry name" value="HisK_dim/P_sf"/>
</dbReference>
<evidence type="ECO:0000256" key="8">
    <source>
        <dbReference type="ARBA" id="ARBA00022989"/>
    </source>
</evidence>
<dbReference type="SMART" id="SM00388">
    <property type="entry name" value="HisKA"/>
    <property type="match status" value="1"/>
</dbReference>
<dbReference type="Pfam" id="PF02518">
    <property type="entry name" value="HATPase_c"/>
    <property type="match status" value="1"/>
</dbReference>
<feature type="region of interest" description="Disordered" evidence="11">
    <location>
        <begin position="496"/>
        <end position="521"/>
    </location>
</feature>
<evidence type="ECO:0000256" key="3">
    <source>
        <dbReference type="ARBA" id="ARBA00012438"/>
    </source>
</evidence>
<feature type="transmembrane region" description="Helical" evidence="12">
    <location>
        <begin position="194"/>
        <end position="215"/>
    </location>
</feature>
<keyword evidence="9" id="KW-0902">Two-component regulatory system</keyword>
<dbReference type="EC" id="2.7.13.3" evidence="3"/>
<dbReference type="Gene3D" id="1.10.287.130">
    <property type="match status" value="1"/>
</dbReference>
<keyword evidence="16" id="KW-1185">Reference proteome</keyword>
<keyword evidence="4" id="KW-0597">Phosphoprotein</keyword>
<keyword evidence="15" id="KW-0067">ATP-binding</keyword>